<dbReference type="Proteomes" id="UP000005222">
    <property type="component" value="Chromosome K"/>
</dbReference>
<name>G8YA29_PICSO</name>
<evidence type="ECO:0000313" key="4">
    <source>
        <dbReference type="Proteomes" id="UP000005222"/>
    </source>
</evidence>
<organism evidence="2 4">
    <name type="scientific">Pichia sorbitophila (strain ATCC MYA-4447 / BCRC 22081 / CBS 7064 / NBRC 10061 / NRRL Y-12695)</name>
    <name type="common">Hybrid yeast</name>
    <dbReference type="NCBI Taxonomy" id="559304"/>
    <lineage>
        <taxon>Eukaryota</taxon>
        <taxon>Fungi</taxon>
        <taxon>Dikarya</taxon>
        <taxon>Ascomycota</taxon>
        <taxon>Saccharomycotina</taxon>
        <taxon>Pichiomycetes</taxon>
        <taxon>Debaryomycetaceae</taxon>
        <taxon>Millerozyma</taxon>
    </lineage>
</organism>
<reference evidence="2" key="1">
    <citation type="submission" date="2011-10" db="EMBL/GenBank/DDBJ databases">
        <authorList>
            <person name="Genoscope - CEA"/>
        </authorList>
    </citation>
    <scope>NUCLEOTIDE SEQUENCE</scope>
</reference>
<dbReference type="InterPro" id="IPR018822">
    <property type="entry name" value="UPF0646"/>
</dbReference>
<sequence>MVSILYDADRNIGNDLEEVEESVDDNNEELVLSGVEDMYNENEGEEEEITWEEPNTKTDIHSVIDTISEDEIDNLEEELNEYGDKQIDRRIDEAEQTEGRENNQKVNEKQEKEDDTNGLLSGIEGETYFFDSEDELEQAENDSAASAEPHIEEEVDITSESKDALAPNASMSSNTSEYKTEEIVVISSSEDEHGESPQKPQNVQEHASASDDIEIDFPIIVKIADTDFLLVPFRSSNDEIDVSHLVSLYDDQNVLNSSLESFFVSMRNHEDLNEICSFDASRELVLTVPELGNITITEDNIYSREVSVNDFVDRFHDFKLNSKLHDSELLFQTLSFKLSFQTRFISEFNNLSKLLREDCGFKRLLEERRIIKGKSRTSTEAESQDFGEDIGVYKRAKIGL</sequence>
<feature type="compositionally biased region" description="Polar residues" evidence="1">
    <location>
        <begin position="198"/>
        <end position="207"/>
    </location>
</feature>
<dbReference type="HOGENOM" id="CLU_689093_0_0_1"/>
<dbReference type="EMBL" id="FO082048">
    <property type="protein sequence ID" value="CCE84443.1"/>
    <property type="molecule type" value="Genomic_DNA"/>
</dbReference>
<proteinExistence type="predicted"/>
<dbReference type="eggNOG" id="ENOG502SBW0">
    <property type="taxonomic scope" value="Eukaryota"/>
</dbReference>
<keyword evidence="4" id="KW-1185">Reference proteome</keyword>
<feature type="region of interest" description="Disordered" evidence="1">
    <location>
        <begin position="135"/>
        <end position="208"/>
    </location>
</feature>
<reference evidence="4" key="2">
    <citation type="journal article" date="2012" name="G3 (Bethesda)">
        <title>Pichia sorbitophila, an interspecies yeast hybrid reveals early steps of genome resolution following polyploidization.</title>
        <authorList>
            <person name="Leh Louis V."/>
            <person name="Despons L."/>
            <person name="Friedrich A."/>
            <person name="Martin T."/>
            <person name="Durrens P."/>
            <person name="Casaregola S."/>
            <person name="Neuveglise C."/>
            <person name="Fairhead C."/>
            <person name="Marck C."/>
            <person name="Cruz J.A."/>
            <person name="Straub M.L."/>
            <person name="Kugler V."/>
            <person name="Sacerdot C."/>
            <person name="Uzunov Z."/>
            <person name="Thierry A."/>
            <person name="Weiss S."/>
            <person name="Bleykasten C."/>
            <person name="De Montigny J."/>
            <person name="Jacques N."/>
            <person name="Jung P."/>
            <person name="Lemaire M."/>
            <person name="Mallet S."/>
            <person name="Morel G."/>
            <person name="Richard G.F."/>
            <person name="Sarkar A."/>
            <person name="Savel G."/>
            <person name="Schacherer J."/>
            <person name="Seret M.L."/>
            <person name="Talla E."/>
            <person name="Samson G."/>
            <person name="Jubin C."/>
            <person name="Poulain J."/>
            <person name="Vacherie B."/>
            <person name="Barbe V."/>
            <person name="Pelletier E."/>
            <person name="Sherman D.J."/>
            <person name="Westhof E."/>
            <person name="Weissenbach J."/>
            <person name="Baret P.V."/>
            <person name="Wincker P."/>
            <person name="Gaillardin C."/>
            <person name="Dujon B."/>
            <person name="Souciet J.L."/>
        </authorList>
    </citation>
    <scope>NUCLEOTIDE SEQUENCE [LARGE SCALE GENOMIC DNA]</scope>
    <source>
        <strain evidence="4">ATCC MYA-4447 / BCRC 22081 / CBS 7064 / NBRC 10061 / NRRL Y-12695</strain>
    </source>
</reference>
<gene>
    <name evidence="2" type="primary">Piso0_003987</name>
    <name evidence="2" type="ORF">GNLVRS01_PISO0K06962g</name>
    <name evidence="3" type="ORF">GNLVRS01_PISO0L06963g</name>
</gene>
<dbReference type="EMBL" id="FO082049">
    <property type="protein sequence ID" value="CCE83412.1"/>
    <property type="molecule type" value="Genomic_DNA"/>
</dbReference>
<evidence type="ECO:0000313" key="2">
    <source>
        <dbReference type="EMBL" id="CCE83412.1"/>
    </source>
</evidence>
<dbReference type="InParanoid" id="G8YA29"/>
<dbReference type="Pfam" id="PF10336">
    <property type="entry name" value="DUF2420"/>
    <property type="match status" value="1"/>
</dbReference>
<evidence type="ECO:0000313" key="3">
    <source>
        <dbReference type="EMBL" id="CCE84443.1"/>
    </source>
</evidence>
<feature type="compositionally biased region" description="Basic and acidic residues" evidence="1">
    <location>
        <begin position="82"/>
        <end position="112"/>
    </location>
</feature>
<protein>
    <submittedName>
        <fullName evidence="2">Piso0_003987 protein</fullName>
    </submittedName>
</protein>
<dbReference type="AlphaFoldDB" id="G8YA29"/>
<dbReference type="Proteomes" id="UP000005222">
    <property type="component" value="Chromosome L"/>
</dbReference>
<accession>G8YA29</accession>
<evidence type="ECO:0000256" key="1">
    <source>
        <dbReference type="SAM" id="MobiDB-lite"/>
    </source>
</evidence>
<dbReference type="STRING" id="559304.G8YA29"/>
<dbReference type="OrthoDB" id="2507795at2759"/>
<feature type="region of interest" description="Disordered" evidence="1">
    <location>
        <begin position="81"/>
        <end position="121"/>
    </location>
</feature>